<dbReference type="InterPro" id="IPR013517">
    <property type="entry name" value="FG-GAP"/>
</dbReference>
<evidence type="ECO:0000256" key="2">
    <source>
        <dbReference type="SAM" id="Phobius"/>
    </source>
</evidence>
<evidence type="ECO:0000256" key="1">
    <source>
        <dbReference type="ARBA" id="ARBA00022729"/>
    </source>
</evidence>
<feature type="domain" description="SbsA Ig-like" evidence="3">
    <location>
        <begin position="62"/>
        <end position="163"/>
    </location>
</feature>
<proteinExistence type="predicted"/>
<feature type="transmembrane region" description="Helical" evidence="2">
    <location>
        <begin position="20"/>
        <end position="40"/>
    </location>
</feature>
<protein>
    <submittedName>
        <fullName evidence="4">T9SS type A sorting domain-containing protein</fullName>
    </submittedName>
</protein>
<evidence type="ECO:0000313" key="4">
    <source>
        <dbReference type="EMBL" id="RYU81807.1"/>
    </source>
</evidence>
<dbReference type="InterPro" id="IPR032812">
    <property type="entry name" value="SbsA_Ig"/>
</dbReference>
<accession>A0A4Q5LFN6</accession>
<dbReference type="OrthoDB" id="890703at2"/>
<dbReference type="Gene3D" id="2.130.10.130">
    <property type="entry name" value="Integrin alpha, N-terminal"/>
    <property type="match status" value="2"/>
</dbReference>
<keyword evidence="2" id="KW-0472">Membrane</keyword>
<evidence type="ECO:0000313" key="5">
    <source>
        <dbReference type="Proteomes" id="UP000294155"/>
    </source>
</evidence>
<keyword evidence="5" id="KW-1185">Reference proteome</keyword>
<gene>
    <name evidence="4" type="ORF">EWM57_05355</name>
</gene>
<name>A0A4Q5LFN6_9BACT</name>
<evidence type="ECO:0000259" key="3">
    <source>
        <dbReference type="Pfam" id="PF13205"/>
    </source>
</evidence>
<dbReference type="Gene3D" id="2.60.40.3710">
    <property type="match status" value="1"/>
</dbReference>
<keyword evidence="1" id="KW-0732">Signal</keyword>
<dbReference type="AlphaFoldDB" id="A0A4Q5LFN6"/>
<dbReference type="InterPro" id="IPR028994">
    <property type="entry name" value="Integrin_alpha_N"/>
</dbReference>
<dbReference type="Pfam" id="PF13517">
    <property type="entry name" value="FG-GAP_3"/>
    <property type="match status" value="3"/>
</dbReference>
<keyword evidence="2" id="KW-0812">Transmembrane</keyword>
<dbReference type="Proteomes" id="UP000294155">
    <property type="component" value="Unassembled WGS sequence"/>
</dbReference>
<dbReference type="PANTHER" id="PTHR46580">
    <property type="entry name" value="SENSOR KINASE-RELATED"/>
    <property type="match status" value="1"/>
</dbReference>
<sequence>MPGIRVALRGIIPCRPTTSWSVLVICYVALLTSFTMPFSLRLLKLLLGSSLLVSWMPTWAQSPRVTALSPARNTVSVPRTSPVTVTFSLPMQTATASAQGIRLFSTQRGGLLPGTYSGAGSSTVSFLPTQAYQAGERVQLTVLRTAQSLSGVVLEKPQVVEFRAAAAPGPGVFTAGMDIPIPSATANEVQATDVDGDQDLDLLTYDPNGSANYVLVKLNDGQGNFSGSTTIPTGPYPNSLAVGDLDGDGDIDFLTGNDGPLGSPSRATISIRLNDGVGHFLPPAVGAEVGVASGPRELALADFDGDGDLDLLTTSVTNAPSNPSRNSVCFLENDGQGHFTRRADQPIGGRGGDLAVADIDGDGDLDFLVSESLALDVYQVAVLVNNGMASFSPHPTHPIVSAATNSPAIAFSAPNLADIDGDGDVDLIIPIEYNAAVAICLNDGTGFFGNATTIAGTVDQSVFDVADMNGDGMLDLLMGNYPGSTVTVCLNTGGGVFRMTAPAFTTQLPRVLRAADLDQDGDLDMVAVSTRQVIAVRLNQGQALPVRPARGFATANPLTLSPNPARTTTLTGALAGATVHIFDALGRQVHTSITDTQGHVKLVLPVELPAGIYVVRCGIHAIRLVAE</sequence>
<comment type="caution">
    <text evidence="4">The sequence shown here is derived from an EMBL/GenBank/DDBJ whole genome shotgun (WGS) entry which is preliminary data.</text>
</comment>
<dbReference type="EMBL" id="SEWE01000008">
    <property type="protein sequence ID" value="RYU81807.1"/>
    <property type="molecule type" value="Genomic_DNA"/>
</dbReference>
<organism evidence="4 5">
    <name type="scientific">Hymenobacter persicinus</name>
    <dbReference type="NCBI Taxonomy" id="2025506"/>
    <lineage>
        <taxon>Bacteria</taxon>
        <taxon>Pseudomonadati</taxon>
        <taxon>Bacteroidota</taxon>
        <taxon>Cytophagia</taxon>
        <taxon>Cytophagales</taxon>
        <taxon>Hymenobacteraceae</taxon>
        <taxon>Hymenobacter</taxon>
    </lineage>
</organism>
<reference evidence="4 5" key="1">
    <citation type="submission" date="2019-02" db="EMBL/GenBank/DDBJ databases">
        <title>Bacterial novel species isolated from soil.</title>
        <authorList>
            <person name="Jung H.-Y."/>
        </authorList>
    </citation>
    <scope>NUCLEOTIDE SEQUENCE [LARGE SCALE GENOMIC DNA]</scope>
    <source>
        <strain evidence="4 5">1-3-3-3</strain>
    </source>
</reference>
<dbReference type="NCBIfam" id="TIGR04183">
    <property type="entry name" value="Por_Secre_tail"/>
    <property type="match status" value="1"/>
</dbReference>
<dbReference type="InterPro" id="IPR026444">
    <property type="entry name" value="Secre_tail"/>
</dbReference>
<dbReference type="SUPFAM" id="SSF69318">
    <property type="entry name" value="Integrin alpha N-terminal domain"/>
    <property type="match status" value="1"/>
</dbReference>
<dbReference type="Pfam" id="PF13205">
    <property type="entry name" value="Big_5"/>
    <property type="match status" value="1"/>
</dbReference>
<keyword evidence="2" id="KW-1133">Transmembrane helix</keyword>